<organism evidence="1 2">
    <name type="scientific">Armillaria luteobubalina</name>
    <dbReference type="NCBI Taxonomy" id="153913"/>
    <lineage>
        <taxon>Eukaryota</taxon>
        <taxon>Fungi</taxon>
        <taxon>Dikarya</taxon>
        <taxon>Basidiomycota</taxon>
        <taxon>Agaricomycotina</taxon>
        <taxon>Agaricomycetes</taxon>
        <taxon>Agaricomycetidae</taxon>
        <taxon>Agaricales</taxon>
        <taxon>Marasmiineae</taxon>
        <taxon>Physalacriaceae</taxon>
        <taxon>Armillaria</taxon>
    </lineage>
</organism>
<reference evidence="1" key="1">
    <citation type="submission" date="2023-06" db="EMBL/GenBank/DDBJ databases">
        <authorList>
            <consortium name="Lawrence Berkeley National Laboratory"/>
            <person name="Ahrendt S."/>
            <person name="Sahu N."/>
            <person name="Indic B."/>
            <person name="Wong-Bajracharya J."/>
            <person name="Merenyi Z."/>
            <person name="Ke H.-M."/>
            <person name="Monk M."/>
            <person name="Kocsube S."/>
            <person name="Drula E."/>
            <person name="Lipzen A."/>
            <person name="Balint B."/>
            <person name="Henrissat B."/>
            <person name="Andreopoulos B."/>
            <person name="Martin F.M."/>
            <person name="Harder C.B."/>
            <person name="Rigling D."/>
            <person name="Ford K.L."/>
            <person name="Foster G.D."/>
            <person name="Pangilinan J."/>
            <person name="Papanicolaou A."/>
            <person name="Barry K."/>
            <person name="LaButti K."/>
            <person name="Viragh M."/>
            <person name="Koriabine M."/>
            <person name="Yan M."/>
            <person name="Riley R."/>
            <person name="Champramary S."/>
            <person name="Plett K.L."/>
            <person name="Tsai I.J."/>
            <person name="Slot J."/>
            <person name="Sipos G."/>
            <person name="Plett J."/>
            <person name="Nagy L.G."/>
            <person name="Grigoriev I.V."/>
        </authorList>
    </citation>
    <scope>NUCLEOTIDE SEQUENCE</scope>
    <source>
        <strain evidence="1">HWK02</strain>
    </source>
</reference>
<sequence>MQLGESRTEEITLSIFLWDGGKLLAEDAIRIWEQCDSVLGAMKQLRVTFHASSFGYEAEPESDYKALWVSRPLVLRTLKYQGEYSRSNLESDPLFVVRPSPNANTAHFDKTFCKGYGDG</sequence>
<dbReference type="AlphaFoldDB" id="A0AA39QA87"/>
<comment type="caution">
    <text evidence="1">The sequence shown here is derived from an EMBL/GenBank/DDBJ whole genome shotgun (WGS) entry which is preliminary data.</text>
</comment>
<protein>
    <submittedName>
        <fullName evidence="1">Uncharacterized protein</fullName>
    </submittedName>
</protein>
<proteinExistence type="predicted"/>
<keyword evidence="2" id="KW-1185">Reference proteome</keyword>
<dbReference type="EMBL" id="JAUEPU010000010">
    <property type="protein sequence ID" value="KAK0499120.1"/>
    <property type="molecule type" value="Genomic_DNA"/>
</dbReference>
<evidence type="ECO:0000313" key="1">
    <source>
        <dbReference type="EMBL" id="KAK0499120.1"/>
    </source>
</evidence>
<name>A0AA39QA87_9AGAR</name>
<accession>A0AA39QA87</accession>
<gene>
    <name evidence="1" type="ORF">EDD18DRAFT_1103558</name>
</gene>
<dbReference type="Proteomes" id="UP001175228">
    <property type="component" value="Unassembled WGS sequence"/>
</dbReference>
<evidence type="ECO:0000313" key="2">
    <source>
        <dbReference type="Proteomes" id="UP001175228"/>
    </source>
</evidence>